<evidence type="ECO:0000256" key="1">
    <source>
        <dbReference type="SAM" id="MobiDB-lite"/>
    </source>
</evidence>
<accession>A0A0A9D2C8</accession>
<sequence length="135" mass="15041">MSEGTCGHLLRLAVDLQHDGLAAEPRLPLQVHHYRRPRRPVLPRRQNGVPDEAVQHGRLACAGVAEGDGVEEGGGAARRRVVGGVVVGEERRGLAHRLGELRQLVHGFHGRRSPGRRISRDRKLRRRRRPRPGLP</sequence>
<reference evidence="2" key="1">
    <citation type="submission" date="2014-09" db="EMBL/GenBank/DDBJ databases">
        <authorList>
            <person name="Magalhaes I.L.F."/>
            <person name="Oliveira U."/>
            <person name="Santos F.R."/>
            <person name="Vidigal T.H.D.A."/>
            <person name="Brescovit A.D."/>
            <person name="Santos A.J."/>
        </authorList>
    </citation>
    <scope>NUCLEOTIDE SEQUENCE</scope>
    <source>
        <tissue evidence="2">Shoot tissue taken approximately 20 cm above the soil surface</tissue>
    </source>
</reference>
<feature type="region of interest" description="Disordered" evidence="1">
    <location>
        <begin position="106"/>
        <end position="135"/>
    </location>
</feature>
<feature type="compositionally biased region" description="Basic residues" evidence="1">
    <location>
        <begin position="108"/>
        <end position="135"/>
    </location>
</feature>
<dbReference type="EMBL" id="GBRH01219998">
    <property type="protein sequence ID" value="JAD77897.1"/>
    <property type="molecule type" value="Transcribed_RNA"/>
</dbReference>
<dbReference type="AlphaFoldDB" id="A0A0A9D2C8"/>
<protein>
    <submittedName>
        <fullName evidence="2">Uncharacterized protein</fullName>
    </submittedName>
</protein>
<proteinExistence type="predicted"/>
<reference evidence="2" key="2">
    <citation type="journal article" date="2015" name="Data Brief">
        <title>Shoot transcriptome of the giant reed, Arundo donax.</title>
        <authorList>
            <person name="Barrero R.A."/>
            <person name="Guerrero F.D."/>
            <person name="Moolhuijzen P."/>
            <person name="Goolsby J.A."/>
            <person name="Tidwell J."/>
            <person name="Bellgard S.E."/>
            <person name="Bellgard M.I."/>
        </authorList>
    </citation>
    <scope>NUCLEOTIDE SEQUENCE</scope>
    <source>
        <tissue evidence="2">Shoot tissue taken approximately 20 cm above the soil surface</tissue>
    </source>
</reference>
<name>A0A0A9D2C8_ARUDO</name>
<evidence type="ECO:0000313" key="2">
    <source>
        <dbReference type="EMBL" id="JAD77897.1"/>
    </source>
</evidence>
<organism evidence="2">
    <name type="scientific">Arundo donax</name>
    <name type="common">Giant reed</name>
    <name type="synonym">Donax arundinaceus</name>
    <dbReference type="NCBI Taxonomy" id="35708"/>
    <lineage>
        <taxon>Eukaryota</taxon>
        <taxon>Viridiplantae</taxon>
        <taxon>Streptophyta</taxon>
        <taxon>Embryophyta</taxon>
        <taxon>Tracheophyta</taxon>
        <taxon>Spermatophyta</taxon>
        <taxon>Magnoliopsida</taxon>
        <taxon>Liliopsida</taxon>
        <taxon>Poales</taxon>
        <taxon>Poaceae</taxon>
        <taxon>PACMAD clade</taxon>
        <taxon>Arundinoideae</taxon>
        <taxon>Arundineae</taxon>
        <taxon>Arundo</taxon>
    </lineage>
</organism>